<evidence type="ECO:0008006" key="4">
    <source>
        <dbReference type="Google" id="ProtNLM"/>
    </source>
</evidence>
<dbReference type="Proteomes" id="UP001222325">
    <property type="component" value="Unassembled WGS sequence"/>
</dbReference>
<evidence type="ECO:0000256" key="1">
    <source>
        <dbReference type="SAM" id="MobiDB-lite"/>
    </source>
</evidence>
<proteinExistence type="predicted"/>
<protein>
    <recommendedName>
        <fullName evidence="4">Protein kinase domain-containing protein</fullName>
    </recommendedName>
</protein>
<reference evidence="2" key="1">
    <citation type="submission" date="2023-03" db="EMBL/GenBank/DDBJ databases">
        <title>Massive genome expansion in bonnet fungi (Mycena s.s.) driven by repeated elements and novel gene families across ecological guilds.</title>
        <authorList>
            <consortium name="Lawrence Berkeley National Laboratory"/>
            <person name="Harder C.B."/>
            <person name="Miyauchi S."/>
            <person name="Viragh M."/>
            <person name="Kuo A."/>
            <person name="Thoen E."/>
            <person name="Andreopoulos B."/>
            <person name="Lu D."/>
            <person name="Skrede I."/>
            <person name="Drula E."/>
            <person name="Henrissat B."/>
            <person name="Morin E."/>
            <person name="Kohler A."/>
            <person name="Barry K."/>
            <person name="LaButti K."/>
            <person name="Morin E."/>
            <person name="Salamov A."/>
            <person name="Lipzen A."/>
            <person name="Mereny Z."/>
            <person name="Hegedus B."/>
            <person name="Baldrian P."/>
            <person name="Stursova M."/>
            <person name="Weitz H."/>
            <person name="Taylor A."/>
            <person name="Grigoriev I.V."/>
            <person name="Nagy L.G."/>
            <person name="Martin F."/>
            <person name="Kauserud H."/>
        </authorList>
    </citation>
    <scope>NUCLEOTIDE SEQUENCE</scope>
    <source>
        <strain evidence="2">CBHHK173m</strain>
    </source>
</reference>
<dbReference type="EMBL" id="JARJCN010000006">
    <property type="protein sequence ID" value="KAJ7099935.1"/>
    <property type="molecule type" value="Genomic_DNA"/>
</dbReference>
<name>A0AAD6UDE3_9AGAR</name>
<feature type="compositionally biased region" description="Low complexity" evidence="1">
    <location>
        <begin position="358"/>
        <end position="368"/>
    </location>
</feature>
<feature type="region of interest" description="Disordered" evidence="1">
    <location>
        <begin position="1"/>
        <end position="27"/>
    </location>
</feature>
<dbReference type="AlphaFoldDB" id="A0AAD6UDE3"/>
<gene>
    <name evidence="2" type="ORF">B0H15DRAFT_927553</name>
</gene>
<organism evidence="2 3">
    <name type="scientific">Mycena belliarum</name>
    <dbReference type="NCBI Taxonomy" id="1033014"/>
    <lineage>
        <taxon>Eukaryota</taxon>
        <taxon>Fungi</taxon>
        <taxon>Dikarya</taxon>
        <taxon>Basidiomycota</taxon>
        <taxon>Agaricomycotina</taxon>
        <taxon>Agaricomycetes</taxon>
        <taxon>Agaricomycetidae</taxon>
        <taxon>Agaricales</taxon>
        <taxon>Marasmiineae</taxon>
        <taxon>Mycenaceae</taxon>
        <taxon>Mycena</taxon>
    </lineage>
</organism>
<feature type="compositionally biased region" description="Polar residues" evidence="1">
    <location>
        <begin position="332"/>
        <end position="343"/>
    </location>
</feature>
<comment type="caution">
    <text evidence="2">The sequence shown here is derived from an EMBL/GenBank/DDBJ whole genome shotgun (WGS) entry which is preliminary data.</text>
</comment>
<keyword evidence="3" id="KW-1185">Reference proteome</keyword>
<evidence type="ECO:0000313" key="2">
    <source>
        <dbReference type="EMBL" id="KAJ7099935.1"/>
    </source>
</evidence>
<accession>A0AAD6UDE3</accession>
<sequence>MQVMLDGPLSISPAGSDSGSDTSDSTVEDLEHYTLHPLRRMGRHDNTSQISLLSSASSDSDSSSSSIVYDLDFDQLIDDLLAEDPCPLSETRNTVAVAPSASDANDSMMIKCLDKSSPELIILLRLNQRDLRADPWNPAPHIICAVPRDDRVFLCMQRLVEFNQPPLQTVSNFIDFFKQVLEGLTFLHEHSIAQLSPLDLASYMVDLGPTTSSASASVESFDRTRYPVRYYITNLSDACEFNSRGNAAFQKDVEECAIMMEHLAANLPSISRKLNILVHAMRTGTFDADASRKLFEALCKALPADIFDIPVPPLSLSPDGTPFVIGPPGLDANTNESTRSPSLHSLDIPRKPKSNTLSPRRGSPPSGSERPRARSTDPVDRLSALALEN</sequence>
<feature type="compositionally biased region" description="Basic and acidic residues" evidence="1">
    <location>
        <begin position="369"/>
        <end position="380"/>
    </location>
</feature>
<evidence type="ECO:0000313" key="3">
    <source>
        <dbReference type="Proteomes" id="UP001222325"/>
    </source>
</evidence>
<feature type="compositionally biased region" description="Low complexity" evidence="1">
    <location>
        <begin position="15"/>
        <end position="25"/>
    </location>
</feature>
<feature type="region of interest" description="Disordered" evidence="1">
    <location>
        <begin position="320"/>
        <end position="389"/>
    </location>
</feature>